<sequence length="306" mass="35515">MFVDFVHALFSEASTEVQSQTTENEAALSAHPHGSMPEPDDQHLFWNSRGTCENIADLFQAGQLVAVRQAARVVVPPSSPWIVSCPVGCAHRCHFHNSDRSMLVYVQFVVAVRCITALGVVRIPNVNAKLVKDRFDGTLDIPSEELLDSVQNLRLLEGDIVGMPNVDESTLRRFRDDPAIDEEAVFSRPYYSALNLITYPEKLWTNGQIPYVLEEGMTTDQRAAIAQAFDEYKQKTCIRFVPRENDDDYIYIRRNVAFGYALFFSIIREYNKDVLLLYLLYLLCQYSCEYRYYSHYYYYYYYYYFL</sequence>
<dbReference type="Proteomes" id="UP000035642">
    <property type="component" value="Unassembled WGS sequence"/>
</dbReference>
<dbReference type="GO" id="GO:0004222">
    <property type="term" value="F:metalloendopeptidase activity"/>
    <property type="evidence" value="ECO:0007669"/>
    <property type="project" value="InterPro"/>
</dbReference>
<dbReference type="SUPFAM" id="SSF55486">
    <property type="entry name" value="Metalloproteases ('zincins'), catalytic domain"/>
    <property type="match status" value="1"/>
</dbReference>
<evidence type="ECO:0000259" key="8">
    <source>
        <dbReference type="PROSITE" id="PS51864"/>
    </source>
</evidence>
<dbReference type="GO" id="GO:0046872">
    <property type="term" value="F:metal ion binding"/>
    <property type="evidence" value="ECO:0007669"/>
    <property type="project" value="UniProtKB-KW"/>
</dbReference>
<keyword evidence="9" id="KW-1185">Reference proteome</keyword>
<evidence type="ECO:0000256" key="5">
    <source>
        <dbReference type="ARBA" id="ARBA00023049"/>
    </source>
</evidence>
<proteinExistence type="predicted"/>
<dbReference type="WBParaSite" id="ACAC_0001207601-mRNA-1">
    <property type="protein sequence ID" value="ACAC_0001207601-mRNA-1"/>
    <property type="gene ID" value="ACAC_0001207601"/>
</dbReference>
<organism evidence="9 10">
    <name type="scientific">Angiostrongylus cantonensis</name>
    <name type="common">Rat lungworm</name>
    <dbReference type="NCBI Taxonomy" id="6313"/>
    <lineage>
        <taxon>Eukaryota</taxon>
        <taxon>Metazoa</taxon>
        <taxon>Ecdysozoa</taxon>
        <taxon>Nematoda</taxon>
        <taxon>Chromadorea</taxon>
        <taxon>Rhabditida</taxon>
        <taxon>Rhabditina</taxon>
        <taxon>Rhabditomorpha</taxon>
        <taxon>Strongyloidea</taxon>
        <taxon>Metastrongylidae</taxon>
        <taxon>Angiostrongylus</taxon>
    </lineage>
</organism>
<keyword evidence="3" id="KW-0378">Hydrolase</keyword>
<feature type="domain" description="Peptidase M12A" evidence="8">
    <location>
        <begin position="195"/>
        <end position="306"/>
    </location>
</feature>
<reference evidence="9" key="1">
    <citation type="submission" date="2012-09" db="EMBL/GenBank/DDBJ databases">
        <authorList>
            <person name="Martin A.A."/>
        </authorList>
    </citation>
    <scope>NUCLEOTIDE SEQUENCE</scope>
</reference>
<keyword evidence="5" id="KW-0482">Metalloprotease</keyword>
<protein>
    <submittedName>
        <fullName evidence="10">Astacin domain-containing protein</fullName>
    </submittedName>
</protein>
<accession>A0A0K0DKM7</accession>
<keyword evidence="2" id="KW-0479">Metal-binding</keyword>
<evidence type="ECO:0000256" key="3">
    <source>
        <dbReference type="ARBA" id="ARBA00022801"/>
    </source>
</evidence>
<evidence type="ECO:0000313" key="10">
    <source>
        <dbReference type="WBParaSite" id="ACAC_0001207601-mRNA-1"/>
    </source>
</evidence>
<dbReference type="AlphaFoldDB" id="A0A0K0DKM7"/>
<evidence type="ECO:0000256" key="2">
    <source>
        <dbReference type="ARBA" id="ARBA00022723"/>
    </source>
</evidence>
<feature type="region of interest" description="Disordered" evidence="7">
    <location>
        <begin position="16"/>
        <end position="37"/>
    </location>
</feature>
<dbReference type="PANTHER" id="PTHR10127:SF780">
    <property type="entry name" value="METALLOENDOPEPTIDASE"/>
    <property type="match status" value="1"/>
</dbReference>
<evidence type="ECO:0000256" key="1">
    <source>
        <dbReference type="ARBA" id="ARBA00022670"/>
    </source>
</evidence>
<keyword evidence="1" id="KW-0645">Protease</keyword>
<dbReference type="PANTHER" id="PTHR10127">
    <property type="entry name" value="DISCOIDIN, CUB, EGF, LAMININ , AND ZINC METALLOPROTEASE DOMAIN CONTAINING"/>
    <property type="match status" value="1"/>
</dbReference>
<name>A0A0K0DKM7_ANGCA</name>
<evidence type="ECO:0000256" key="7">
    <source>
        <dbReference type="SAM" id="MobiDB-lite"/>
    </source>
</evidence>
<evidence type="ECO:0000256" key="6">
    <source>
        <dbReference type="PROSITE-ProRule" id="PRU01211"/>
    </source>
</evidence>
<dbReference type="PROSITE" id="PS51864">
    <property type="entry name" value="ASTACIN"/>
    <property type="match status" value="1"/>
</dbReference>
<dbReference type="STRING" id="6313.A0A0K0DKM7"/>
<evidence type="ECO:0000256" key="4">
    <source>
        <dbReference type="ARBA" id="ARBA00022833"/>
    </source>
</evidence>
<dbReference type="Pfam" id="PF01400">
    <property type="entry name" value="Astacin"/>
    <property type="match status" value="1"/>
</dbReference>
<comment type="caution">
    <text evidence="6">Lacks conserved residue(s) required for the propagation of feature annotation.</text>
</comment>
<evidence type="ECO:0000313" key="9">
    <source>
        <dbReference type="Proteomes" id="UP000035642"/>
    </source>
</evidence>
<dbReference type="GO" id="GO:0006508">
    <property type="term" value="P:proteolysis"/>
    <property type="evidence" value="ECO:0007669"/>
    <property type="project" value="UniProtKB-KW"/>
</dbReference>
<dbReference type="Gene3D" id="3.40.390.10">
    <property type="entry name" value="Collagenase (Catalytic Domain)"/>
    <property type="match status" value="1"/>
</dbReference>
<reference evidence="10" key="2">
    <citation type="submission" date="2017-02" db="UniProtKB">
        <authorList>
            <consortium name="WormBaseParasite"/>
        </authorList>
    </citation>
    <scope>IDENTIFICATION</scope>
</reference>
<keyword evidence="4" id="KW-0862">Zinc</keyword>
<dbReference type="InterPro" id="IPR001506">
    <property type="entry name" value="Peptidase_M12A"/>
</dbReference>
<dbReference type="InterPro" id="IPR024079">
    <property type="entry name" value="MetalloPept_cat_dom_sf"/>
</dbReference>